<name>A0A314LF55_NICAT</name>
<keyword evidence="2" id="KW-1185">Reference proteome</keyword>
<dbReference type="EMBL" id="MJEQ01000029">
    <property type="protein sequence ID" value="OIT40390.1"/>
    <property type="molecule type" value="Genomic_DNA"/>
</dbReference>
<protein>
    <submittedName>
        <fullName evidence="1">Uncharacterized protein</fullName>
    </submittedName>
</protein>
<evidence type="ECO:0000313" key="1">
    <source>
        <dbReference type="EMBL" id="OIT40390.1"/>
    </source>
</evidence>
<accession>A0A314LF55</accession>
<reference evidence="1" key="1">
    <citation type="submission" date="2016-11" db="EMBL/GenBank/DDBJ databases">
        <title>The genome of Nicotiana attenuata.</title>
        <authorList>
            <person name="Xu S."/>
            <person name="Brockmoeller T."/>
            <person name="Gaquerel E."/>
            <person name="Navarro A."/>
            <person name="Kuhl H."/>
            <person name="Gase K."/>
            <person name="Ling Z."/>
            <person name="Zhou W."/>
            <person name="Kreitzer C."/>
            <person name="Stanke M."/>
            <person name="Tang H."/>
            <person name="Lyons E."/>
            <person name="Pandey P."/>
            <person name="Pandey S.P."/>
            <person name="Timmermann B."/>
            <person name="Baldwin I.T."/>
        </authorList>
    </citation>
    <scope>NUCLEOTIDE SEQUENCE [LARGE SCALE GENOMIC DNA]</scope>
    <source>
        <strain evidence="1">UT</strain>
    </source>
</reference>
<comment type="caution">
    <text evidence="1">The sequence shown here is derived from an EMBL/GenBank/DDBJ whole genome shotgun (WGS) entry which is preliminary data.</text>
</comment>
<evidence type="ECO:0000313" key="2">
    <source>
        <dbReference type="Proteomes" id="UP000187609"/>
    </source>
</evidence>
<dbReference type="Gramene" id="OIT40390">
    <property type="protein sequence ID" value="OIT40390"/>
    <property type="gene ID" value="A4A49_53343"/>
</dbReference>
<dbReference type="Proteomes" id="UP000187609">
    <property type="component" value="Unassembled WGS sequence"/>
</dbReference>
<sequence length="95" mass="10457">MLLEHLLFGDQHSALEHVEKHYKFIGPKDTFIAHVQSPRESSPLVDPKALGLMHGHDSIQVCQHCVTGGMSTTSDTGFVKEIDLSTVLLFFGPVT</sequence>
<dbReference type="AlphaFoldDB" id="A0A314LF55"/>
<organism evidence="1 2">
    <name type="scientific">Nicotiana attenuata</name>
    <name type="common">Coyote tobacco</name>
    <dbReference type="NCBI Taxonomy" id="49451"/>
    <lineage>
        <taxon>Eukaryota</taxon>
        <taxon>Viridiplantae</taxon>
        <taxon>Streptophyta</taxon>
        <taxon>Embryophyta</taxon>
        <taxon>Tracheophyta</taxon>
        <taxon>Spermatophyta</taxon>
        <taxon>Magnoliopsida</taxon>
        <taxon>eudicotyledons</taxon>
        <taxon>Gunneridae</taxon>
        <taxon>Pentapetalae</taxon>
        <taxon>asterids</taxon>
        <taxon>lamiids</taxon>
        <taxon>Solanales</taxon>
        <taxon>Solanaceae</taxon>
        <taxon>Nicotianoideae</taxon>
        <taxon>Nicotianeae</taxon>
        <taxon>Nicotiana</taxon>
    </lineage>
</organism>
<gene>
    <name evidence="1" type="ORF">A4A49_53343</name>
</gene>
<proteinExistence type="predicted"/>